<dbReference type="STRING" id="1235802.C823_03786"/>
<gene>
    <name evidence="3" type="ORF">C823_03786</name>
</gene>
<dbReference type="InterPro" id="IPR050194">
    <property type="entry name" value="Glycosyltransferase_grp1"/>
</dbReference>
<dbReference type="Gene3D" id="3.40.50.2000">
    <property type="entry name" value="Glycogen Phosphorylase B"/>
    <property type="match status" value="2"/>
</dbReference>
<evidence type="ECO:0000313" key="3">
    <source>
        <dbReference type="EMBL" id="EMZ22917.1"/>
    </source>
</evidence>
<dbReference type="Proteomes" id="UP000012589">
    <property type="component" value="Unassembled WGS sequence"/>
</dbReference>
<dbReference type="PANTHER" id="PTHR45947">
    <property type="entry name" value="SULFOQUINOVOSYL TRANSFERASE SQD2"/>
    <property type="match status" value="1"/>
</dbReference>
<evidence type="ECO:0000259" key="1">
    <source>
        <dbReference type="Pfam" id="PF00534"/>
    </source>
</evidence>
<sequence length="393" mass="45559">MSRNEGYRNQTKEVLMLASVVSMIGQFNMENILILRKMGYEVHVACNFLKGNTCDRKQVQRYEQKLKQMHVVCHQWDCPRKVYAAGKCQKAYLQLNKLMKEHEFLWIHCHSPVGGVLARLAARKWGMRVIYTAHGFHFYKGAPFKNWLLYYPVEKLLSYCTDVLITVNREDYCLACKKMHAKKIVYIPGVGIDTQRFWKSQDTQFRIKYQIPKDALLLLSVGELSRRKNHRVVLEALAALKKYKIYYVICGQGELKTELMCLARKLLVDQRIRMIGFTEQVDEIYKNADIFVFPSCQEGMPAALMEAMSAGLPCVVSDIRGNRELIDEGQGGVRFEVDDIGGLCRALLFLADRQRREAYGAYNRKKIRKYDNCVVMSEMKKIYEEMAGFSICQ</sequence>
<dbReference type="CDD" id="cd03808">
    <property type="entry name" value="GT4_CapM-like"/>
    <property type="match status" value="1"/>
</dbReference>
<dbReference type="SUPFAM" id="SSF53756">
    <property type="entry name" value="UDP-Glycosyltransferase/glycogen phosphorylase"/>
    <property type="match status" value="1"/>
</dbReference>
<organism evidence="3 4">
    <name type="scientific">Eubacterium plexicaudatum ASF492</name>
    <dbReference type="NCBI Taxonomy" id="1235802"/>
    <lineage>
        <taxon>Bacteria</taxon>
        <taxon>Bacillati</taxon>
        <taxon>Bacillota</taxon>
        <taxon>Clostridia</taxon>
        <taxon>Eubacteriales</taxon>
        <taxon>Eubacteriaceae</taxon>
        <taxon>Eubacterium</taxon>
    </lineage>
</organism>
<proteinExistence type="predicted"/>
<evidence type="ECO:0008006" key="5">
    <source>
        <dbReference type="Google" id="ProtNLM"/>
    </source>
</evidence>
<dbReference type="PATRIC" id="fig|1235802.3.peg.3994"/>
<dbReference type="HOGENOM" id="CLU_009583_0_1_9"/>
<evidence type="ECO:0000313" key="4">
    <source>
        <dbReference type="Proteomes" id="UP000012589"/>
    </source>
</evidence>
<dbReference type="Pfam" id="PF13477">
    <property type="entry name" value="Glyco_trans_4_2"/>
    <property type="match status" value="1"/>
</dbReference>
<dbReference type="eggNOG" id="COG0438">
    <property type="taxonomic scope" value="Bacteria"/>
</dbReference>
<feature type="domain" description="Glycosyl transferase family 1" evidence="1">
    <location>
        <begin position="204"/>
        <end position="365"/>
    </location>
</feature>
<protein>
    <recommendedName>
        <fullName evidence="5">Glycosyltransferase subfamily 4-like N-terminal domain-containing protein</fullName>
    </recommendedName>
</protein>
<dbReference type="InterPro" id="IPR028098">
    <property type="entry name" value="Glyco_trans_4-like_N"/>
</dbReference>
<dbReference type="AlphaFoldDB" id="N2A0T3"/>
<accession>N2A0T3</accession>
<comment type="caution">
    <text evidence="3">The sequence shown here is derived from an EMBL/GenBank/DDBJ whole genome shotgun (WGS) entry which is preliminary data.</text>
</comment>
<dbReference type="InterPro" id="IPR001296">
    <property type="entry name" value="Glyco_trans_1"/>
</dbReference>
<dbReference type="Pfam" id="PF00534">
    <property type="entry name" value="Glycos_transf_1"/>
    <property type="match status" value="1"/>
</dbReference>
<reference evidence="3 4" key="1">
    <citation type="journal article" date="2014" name="Genome Announc.">
        <title>Draft genome sequences of the altered schaedler flora, a defined bacterial community from gnotobiotic mice.</title>
        <authorList>
            <person name="Wannemuehler M.J."/>
            <person name="Overstreet A.M."/>
            <person name="Ward D.V."/>
            <person name="Phillips G.J."/>
        </authorList>
    </citation>
    <scope>NUCLEOTIDE SEQUENCE [LARGE SCALE GENOMIC DNA]</scope>
    <source>
        <strain evidence="3 4">ASF492</strain>
    </source>
</reference>
<dbReference type="GO" id="GO:0016757">
    <property type="term" value="F:glycosyltransferase activity"/>
    <property type="evidence" value="ECO:0007669"/>
    <property type="project" value="InterPro"/>
</dbReference>
<dbReference type="OrthoDB" id="9806653at2"/>
<dbReference type="EMBL" id="AQFT01000115">
    <property type="protein sequence ID" value="EMZ22917.1"/>
    <property type="molecule type" value="Genomic_DNA"/>
</dbReference>
<dbReference type="PANTHER" id="PTHR45947:SF3">
    <property type="entry name" value="SULFOQUINOVOSYL TRANSFERASE SQD2"/>
    <property type="match status" value="1"/>
</dbReference>
<feature type="domain" description="Glycosyltransferase subfamily 4-like N-terminal" evidence="2">
    <location>
        <begin position="30"/>
        <end position="167"/>
    </location>
</feature>
<keyword evidence="4" id="KW-1185">Reference proteome</keyword>
<evidence type="ECO:0000259" key="2">
    <source>
        <dbReference type="Pfam" id="PF13477"/>
    </source>
</evidence>
<name>N2A0T3_9FIRM</name>